<dbReference type="Pfam" id="PF09933">
    <property type="entry name" value="DUF2165"/>
    <property type="match status" value="1"/>
</dbReference>
<gene>
    <name evidence="2" type="ORF">SAMN02927935_00610</name>
</gene>
<feature type="transmembrane region" description="Helical" evidence="1">
    <location>
        <begin position="63"/>
        <end position="96"/>
    </location>
</feature>
<dbReference type="InterPro" id="IPR018681">
    <property type="entry name" value="DUF2165_transmembrane"/>
</dbReference>
<keyword evidence="3" id="KW-1185">Reference proteome</keyword>
<accession>A0A1G5C4Z9</accession>
<evidence type="ECO:0000313" key="3">
    <source>
        <dbReference type="Proteomes" id="UP000183031"/>
    </source>
</evidence>
<comment type="caution">
    <text evidence="2">The sequence shown here is derived from an EMBL/GenBank/DDBJ whole genome shotgun (WGS) entry which is preliminary data.</text>
</comment>
<protein>
    <submittedName>
        <fullName evidence="2">Predicted small integral membrane protein</fullName>
    </submittedName>
</protein>
<keyword evidence="1" id="KW-0812">Transmembrane</keyword>
<reference evidence="2 3" key="1">
    <citation type="submission" date="2016-10" db="EMBL/GenBank/DDBJ databases">
        <authorList>
            <person name="Varghese N."/>
            <person name="Submissions S."/>
        </authorList>
    </citation>
    <scope>NUCLEOTIDE SEQUENCE [LARGE SCALE GENOMIC DNA]</scope>
    <source>
        <strain evidence="2 3">CGMCC 1.6853</strain>
    </source>
</reference>
<dbReference type="RefSeq" id="WP_004939438.1">
    <property type="nucleotide sequence ID" value="NZ_CBCSIN010000001.1"/>
</dbReference>
<dbReference type="EMBL" id="FMUT01000002">
    <property type="protein sequence ID" value="SCX97407.1"/>
    <property type="molecule type" value="Genomic_DNA"/>
</dbReference>
<dbReference type="GeneID" id="87005677"/>
<feature type="transmembrane region" description="Helical" evidence="1">
    <location>
        <begin position="145"/>
        <end position="165"/>
    </location>
</feature>
<organism evidence="2 3">
    <name type="scientific">Serratia nematodiphila</name>
    <dbReference type="NCBI Taxonomy" id="458197"/>
    <lineage>
        <taxon>Bacteria</taxon>
        <taxon>Pseudomonadati</taxon>
        <taxon>Pseudomonadota</taxon>
        <taxon>Gammaproteobacteria</taxon>
        <taxon>Enterobacterales</taxon>
        <taxon>Yersiniaceae</taxon>
        <taxon>Serratia</taxon>
    </lineage>
</organism>
<keyword evidence="1" id="KW-1133">Transmembrane helix</keyword>
<evidence type="ECO:0000313" key="2">
    <source>
        <dbReference type="EMBL" id="SCX97407.1"/>
    </source>
</evidence>
<evidence type="ECO:0000256" key="1">
    <source>
        <dbReference type="SAM" id="Phobius"/>
    </source>
</evidence>
<feature type="transmembrane region" description="Helical" evidence="1">
    <location>
        <begin position="108"/>
        <end position="133"/>
    </location>
</feature>
<sequence>MNEITVSRLGCIVLSLFPALWGLFSLLNNTADFAGTARNAVGPLLAMQDTYQTPGLMWRAIRADWACMLGLAVITTLETLAGLFAAAGVVLMIGRLKGPYAAFAKGKAWAMLGALCAIAVWGVGFMVVAGDWFMAWQAKKDPLAVQLGALIYLAPNAFALLFLMLQREPR</sequence>
<proteinExistence type="predicted"/>
<dbReference type="Proteomes" id="UP000183031">
    <property type="component" value="Unassembled WGS sequence"/>
</dbReference>
<name>A0A1G5C4Z9_9GAMM</name>
<keyword evidence="1" id="KW-0472">Membrane</keyword>